<dbReference type="Proteomes" id="UP000663829">
    <property type="component" value="Unassembled WGS sequence"/>
</dbReference>
<dbReference type="AlphaFoldDB" id="A0A815BXG5"/>
<dbReference type="EMBL" id="CAJOBC010025444">
    <property type="protein sequence ID" value="CAF4067158.1"/>
    <property type="molecule type" value="Genomic_DNA"/>
</dbReference>
<comment type="caution">
    <text evidence="1">The sequence shown here is derived from an EMBL/GenBank/DDBJ whole genome shotgun (WGS) entry which is preliminary data.</text>
</comment>
<organism evidence="1 3">
    <name type="scientific">Didymodactylos carnosus</name>
    <dbReference type="NCBI Taxonomy" id="1234261"/>
    <lineage>
        <taxon>Eukaryota</taxon>
        <taxon>Metazoa</taxon>
        <taxon>Spiralia</taxon>
        <taxon>Gnathifera</taxon>
        <taxon>Rotifera</taxon>
        <taxon>Eurotatoria</taxon>
        <taxon>Bdelloidea</taxon>
        <taxon>Philodinida</taxon>
        <taxon>Philodinidae</taxon>
        <taxon>Didymodactylos</taxon>
    </lineage>
</organism>
<sequence length="294" mass="34510">MFKQIVEKILKLLKSFSDLRRLCYLFNCLTKFQIINNGTINNQQHTQDYIKELKHSLSNNTFIVDEKSFENLPCNIEITFIYGINNHCEILYKQDNININKQVLCDEFETQRSGFATIIIYNQQQQQSRTIWHRLKRRNLSTCHLFDDNEASQLVDEVFKFIDRLLNGTINLNEMSELKTIFCGQNIRIRDEVKKLFTNRSIRLANTQQQKHLTITTITISENPSEEEINQVCEWLQVYQYSCYISTIIDCIRMFDILKADDIGDGDDESISNLLDSSANNNCSLKEIVKVYKT</sequence>
<keyword evidence="3" id="KW-1185">Reference proteome</keyword>
<proteinExistence type="predicted"/>
<evidence type="ECO:0000313" key="1">
    <source>
        <dbReference type="EMBL" id="CAF1275923.1"/>
    </source>
</evidence>
<reference evidence="1" key="1">
    <citation type="submission" date="2021-02" db="EMBL/GenBank/DDBJ databases">
        <authorList>
            <person name="Nowell W R."/>
        </authorList>
    </citation>
    <scope>NUCLEOTIDE SEQUENCE</scope>
</reference>
<accession>A0A815BXG5</accession>
<dbReference type="EMBL" id="CAJNOQ010011397">
    <property type="protein sequence ID" value="CAF1275923.1"/>
    <property type="molecule type" value="Genomic_DNA"/>
</dbReference>
<evidence type="ECO:0000313" key="2">
    <source>
        <dbReference type="EMBL" id="CAF4067158.1"/>
    </source>
</evidence>
<gene>
    <name evidence="1" type="ORF">GPM918_LOCUS27318</name>
    <name evidence="2" type="ORF">SRO942_LOCUS27611</name>
</gene>
<name>A0A815BXG5_9BILA</name>
<protein>
    <submittedName>
        <fullName evidence="1">Uncharacterized protein</fullName>
    </submittedName>
</protein>
<evidence type="ECO:0000313" key="3">
    <source>
        <dbReference type="Proteomes" id="UP000663829"/>
    </source>
</evidence>
<dbReference type="Proteomes" id="UP000681722">
    <property type="component" value="Unassembled WGS sequence"/>
</dbReference>